<dbReference type="GO" id="GO:0005975">
    <property type="term" value="P:carbohydrate metabolic process"/>
    <property type="evidence" value="ECO:0007669"/>
    <property type="project" value="InterPro"/>
</dbReference>
<organism evidence="13 14">
    <name type="scientific">Eufriesea mexicana</name>
    <dbReference type="NCBI Taxonomy" id="516756"/>
    <lineage>
        <taxon>Eukaryota</taxon>
        <taxon>Metazoa</taxon>
        <taxon>Ecdysozoa</taxon>
        <taxon>Arthropoda</taxon>
        <taxon>Hexapoda</taxon>
        <taxon>Insecta</taxon>
        <taxon>Pterygota</taxon>
        <taxon>Neoptera</taxon>
        <taxon>Endopterygota</taxon>
        <taxon>Hymenoptera</taxon>
        <taxon>Apocrita</taxon>
        <taxon>Aculeata</taxon>
        <taxon>Apoidea</taxon>
        <taxon>Anthophila</taxon>
        <taxon>Apidae</taxon>
        <taxon>Eufriesea</taxon>
    </lineage>
</organism>
<feature type="active site" description="Proton donor" evidence="6">
    <location>
        <position position="189"/>
    </location>
</feature>
<dbReference type="EMBL" id="KQ760085">
    <property type="protein sequence ID" value="OAD61978.1"/>
    <property type="molecule type" value="Genomic_DNA"/>
</dbReference>
<proteinExistence type="inferred from homology"/>
<protein>
    <recommendedName>
        <fullName evidence="7">Beta-galactosidase</fullName>
        <ecNumber evidence="7">3.2.1.23</ecNumber>
    </recommendedName>
</protein>
<dbReference type="InterPro" id="IPR008979">
    <property type="entry name" value="Galactose-bd-like_sf"/>
</dbReference>
<keyword evidence="3 7" id="KW-0378">Hydrolase</keyword>
<dbReference type="InterPro" id="IPR048912">
    <property type="entry name" value="BetaGal1-like_ABD1"/>
</dbReference>
<feature type="domain" description="Beta-galactosidase galactose-binding" evidence="12">
    <location>
        <begin position="544"/>
        <end position="603"/>
    </location>
</feature>
<keyword evidence="2 9" id="KW-0732">Signal</keyword>
<comment type="similarity">
    <text evidence="1 8">Belongs to the glycosyl hydrolase 35 family.</text>
</comment>
<evidence type="ECO:0000256" key="2">
    <source>
        <dbReference type="ARBA" id="ARBA00022729"/>
    </source>
</evidence>
<dbReference type="PANTHER" id="PTHR23421">
    <property type="entry name" value="BETA-GALACTOSIDASE RELATED"/>
    <property type="match status" value="1"/>
</dbReference>
<dbReference type="Gene3D" id="3.20.20.80">
    <property type="entry name" value="Glycosidases"/>
    <property type="match status" value="1"/>
</dbReference>
<dbReference type="Pfam" id="PF21317">
    <property type="entry name" value="BetaGal_ABD_1"/>
    <property type="match status" value="1"/>
</dbReference>
<evidence type="ECO:0000256" key="9">
    <source>
        <dbReference type="SAM" id="SignalP"/>
    </source>
</evidence>
<evidence type="ECO:0000313" key="13">
    <source>
        <dbReference type="EMBL" id="OAD61978.1"/>
    </source>
</evidence>
<evidence type="ECO:0000256" key="8">
    <source>
        <dbReference type="RuleBase" id="RU003679"/>
    </source>
</evidence>
<evidence type="ECO:0000256" key="6">
    <source>
        <dbReference type="PIRSR" id="PIRSR006336-1"/>
    </source>
</evidence>
<evidence type="ECO:0000256" key="4">
    <source>
        <dbReference type="ARBA" id="ARBA00023180"/>
    </source>
</evidence>
<feature type="active site" description="Nucleophile" evidence="6">
    <location>
        <position position="268"/>
    </location>
</feature>
<feature type="domain" description="Glycoside hydrolase 35 catalytic" evidence="10">
    <location>
        <begin position="40"/>
        <end position="359"/>
    </location>
</feature>
<dbReference type="InterPro" id="IPR031330">
    <property type="entry name" value="Gly_Hdrlase_35_cat"/>
</dbReference>
<dbReference type="PIRSF" id="PIRSF006336">
    <property type="entry name" value="B-gal"/>
    <property type="match status" value="1"/>
</dbReference>
<dbReference type="EC" id="3.2.1.23" evidence="7"/>
<evidence type="ECO:0000256" key="7">
    <source>
        <dbReference type="RuleBase" id="RU000675"/>
    </source>
</evidence>
<dbReference type="SUPFAM" id="SSF51445">
    <property type="entry name" value="(Trans)glycosidases"/>
    <property type="match status" value="1"/>
</dbReference>
<dbReference type="InterPro" id="IPR017853">
    <property type="entry name" value="GH"/>
</dbReference>
<dbReference type="Pfam" id="PF21467">
    <property type="entry name" value="BetaGal_gal-bd"/>
    <property type="match status" value="1"/>
</dbReference>
<evidence type="ECO:0000256" key="1">
    <source>
        <dbReference type="ARBA" id="ARBA00009809"/>
    </source>
</evidence>
<feature type="chain" id="PRO_5016356086" description="Beta-galactosidase" evidence="9">
    <location>
        <begin position="16"/>
        <end position="716"/>
    </location>
</feature>
<evidence type="ECO:0000259" key="11">
    <source>
        <dbReference type="Pfam" id="PF21317"/>
    </source>
</evidence>
<dbReference type="Gene3D" id="2.60.120.260">
    <property type="entry name" value="Galactose-binding domain-like"/>
    <property type="match status" value="2"/>
</dbReference>
<dbReference type="InterPro" id="IPR019801">
    <property type="entry name" value="Glyco_hydro_35_CS"/>
</dbReference>
<evidence type="ECO:0000259" key="12">
    <source>
        <dbReference type="Pfam" id="PF21467"/>
    </source>
</evidence>
<feature type="domain" description="Beta-galactosidase 1-like first all-beta" evidence="11">
    <location>
        <begin position="407"/>
        <end position="516"/>
    </location>
</feature>
<dbReference type="OrthoDB" id="1657402at2759"/>
<feature type="signal peptide" evidence="9">
    <location>
        <begin position="1"/>
        <end position="15"/>
    </location>
</feature>
<name>A0A310STN5_9HYME</name>
<dbReference type="InterPro" id="IPR001944">
    <property type="entry name" value="Glycoside_Hdrlase_35"/>
</dbReference>
<keyword evidence="4" id="KW-0325">Glycoprotein</keyword>
<dbReference type="PROSITE" id="PS01182">
    <property type="entry name" value="GLYCOSYL_HYDROL_F35"/>
    <property type="match status" value="1"/>
</dbReference>
<sequence>MWSILLTLAVTGILGEVVNVHVNNNTQSELGFEVDYDNNQFLLDGQPFRYVSGSFHYFRCPRQYWRNRLRKIRAAGLNAVSTYVEWSLHQPTVDTWDWSGDADLVQFLKIAQEEGLFVLLRPGPYICAERDFGGFPYWLLTRVPDINLRTTDKRYMLYVETYLTEVFKKVSPYLRGNGGPIIMVQVENEYGSYSCDVEYMTQLRDIMKKHVGTKALLYTTDGSIENMIRCGSVPGVYATVDFGTNTNVTKNFEIMRKYQPRGPLVNSEFYPGWLTHWQEPFQRVKAVAVAETLNEMLSLGASVNMYMFYGGTNFGYTAGANGGENTYSPQLTSYDYDAPLTEAGDPTPKYFDIRNVVSKYLQLPNMTVPTVSPKGNYGPVVLSPILKLLEETGRQLFGTAVVQTSDPLTFEALGLPHWLVLYETNVEPKQQYPSDPAILHAMVRDRGLVYVDDYLIGTLSRINNIYDLVVEQPYEQKLGILVENQGRLNYGFGLHDFKGLSNVSLNNIPFGLWRMTGFRLDSVKPLFYVESNVSASGTLYDGPVILRGGFTISDQPMDTYLNTAGWGKGVAFVNGRNLGRYWPLVGPQITLYVPAAFLRTGDNELVLIELEYVPNSKRMRLQNEPILNLEQYSVMDCQQNEEHVFECREQNLRKNLEVSIDERMEMDIILENLQWSSRYGLKGRYYYLIPCTSSYETWTKLSNIYEKDTKQQNMIQ</sequence>
<dbReference type="SUPFAM" id="SSF49785">
    <property type="entry name" value="Galactose-binding domain-like"/>
    <property type="match status" value="1"/>
</dbReference>
<evidence type="ECO:0000313" key="14">
    <source>
        <dbReference type="Proteomes" id="UP000250275"/>
    </source>
</evidence>
<keyword evidence="5 7" id="KW-0326">Glycosidase</keyword>
<dbReference type="AlphaFoldDB" id="A0A310STN5"/>
<evidence type="ECO:0000259" key="10">
    <source>
        <dbReference type="Pfam" id="PF01301"/>
    </source>
</evidence>
<keyword evidence="14" id="KW-1185">Reference proteome</keyword>
<gene>
    <name evidence="13" type="ORF">WN48_00032</name>
</gene>
<evidence type="ECO:0000256" key="5">
    <source>
        <dbReference type="ARBA" id="ARBA00023295"/>
    </source>
</evidence>
<comment type="catalytic activity">
    <reaction evidence="7">
        <text>Hydrolysis of terminal non-reducing beta-D-galactose residues in beta-D-galactosides.</text>
        <dbReference type="EC" id="3.2.1.23"/>
    </reaction>
</comment>
<dbReference type="FunFam" id="3.20.20.80:FF:000017">
    <property type="entry name" value="Beta-galactosidase"/>
    <property type="match status" value="1"/>
</dbReference>
<accession>A0A310STN5</accession>
<dbReference type="InterPro" id="IPR026283">
    <property type="entry name" value="B-gal_1-like"/>
</dbReference>
<dbReference type="InterPro" id="IPR048913">
    <property type="entry name" value="BetaGal_gal-bd"/>
</dbReference>
<dbReference type="Pfam" id="PF01301">
    <property type="entry name" value="Glyco_hydro_35"/>
    <property type="match status" value="1"/>
</dbReference>
<reference evidence="13 14" key="1">
    <citation type="submission" date="2015-07" db="EMBL/GenBank/DDBJ databases">
        <title>The genome of Eufriesea mexicana.</title>
        <authorList>
            <person name="Pan H."/>
            <person name="Kapheim K."/>
        </authorList>
    </citation>
    <scope>NUCLEOTIDE SEQUENCE [LARGE SCALE GENOMIC DNA]</scope>
    <source>
        <strain evidence="13">0111107269</strain>
        <tissue evidence="13">Whole body</tissue>
    </source>
</reference>
<dbReference type="PRINTS" id="PR00742">
    <property type="entry name" value="GLHYDRLASE35"/>
</dbReference>
<dbReference type="Proteomes" id="UP000250275">
    <property type="component" value="Unassembled WGS sequence"/>
</dbReference>
<evidence type="ECO:0000256" key="3">
    <source>
        <dbReference type="ARBA" id="ARBA00022801"/>
    </source>
</evidence>
<dbReference type="GO" id="GO:0004565">
    <property type="term" value="F:beta-galactosidase activity"/>
    <property type="evidence" value="ECO:0007669"/>
    <property type="project" value="UniProtKB-EC"/>
</dbReference>